<gene>
    <name evidence="1" type="ORF">Axy04_052</name>
</gene>
<dbReference type="InterPro" id="IPR036397">
    <property type="entry name" value="RNaseH_sf"/>
</dbReference>
<sequence length="186" mass="20131">MRIPVLGMDPSMRNWGLAFSHLDLEDGVLDTPTLSLVKTAEEPKGKQVRMNSYDIEAAETLYSEVLPLAQKAKVIFIEVPVGSQSAAAMKGYGMCIGILGAIRATGIPFIEVSEAESKKIMTGKRTATKEEMITAGMAWYPQANWPMHAGKISAGKAEHMADAIAAIHAGVQTQQFLNLMRLLKAV</sequence>
<protein>
    <recommendedName>
        <fullName evidence="3">Holliday junction resolvase</fullName>
    </recommendedName>
</protein>
<accession>A0A514CTF1</accession>
<evidence type="ECO:0008006" key="3">
    <source>
        <dbReference type="Google" id="ProtNLM"/>
    </source>
</evidence>
<name>A0A514CTF1_9CAUD</name>
<dbReference type="EMBL" id="MK962626">
    <property type="protein sequence ID" value="QDH83759.1"/>
    <property type="molecule type" value="Genomic_DNA"/>
</dbReference>
<dbReference type="Proteomes" id="UP000315683">
    <property type="component" value="Segment"/>
</dbReference>
<evidence type="ECO:0000313" key="1">
    <source>
        <dbReference type="EMBL" id="QDH83759.1"/>
    </source>
</evidence>
<keyword evidence="2" id="KW-1185">Reference proteome</keyword>
<dbReference type="Gene3D" id="3.30.420.10">
    <property type="entry name" value="Ribonuclease H-like superfamily/Ribonuclease H"/>
    <property type="match status" value="1"/>
</dbReference>
<reference evidence="1 2" key="1">
    <citation type="submission" date="2019-05" db="EMBL/GenBank/DDBJ databases">
        <title>Complete genome sequence of sixteen phages from Abidjan, cote d'Ivoire, isolated on a single strain of Achromobacter xylosoxidans.</title>
        <authorList>
            <person name="Essoh C."/>
            <person name="Vernadet J.-P."/>
            <person name="Vergnaud G."/>
            <person name="Pourcel C."/>
        </authorList>
    </citation>
    <scope>NUCLEOTIDE SEQUENCE [LARGE SCALE GENOMIC DNA]</scope>
</reference>
<evidence type="ECO:0000313" key="2">
    <source>
        <dbReference type="Proteomes" id="UP000315683"/>
    </source>
</evidence>
<dbReference type="GO" id="GO:0003676">
    <property type="term" value="F:nucleic acid binding"/>
    <property type="evidence" value="ECO:0007669"/>
    <property type="project" value="InterPro"/>
</dbReference>
<organism evidence="1 2">
    <name type="scientific">Achromobacter phage vB_AxyP_19-32_Axy04</name>
    <dbReference type="NCBI Taxonomy" id="2591039"/>
    <lineage>
        <taxon>Viruses</taxon>
        <taxon>Duplodnaviria</taxon>
        <taxon>Heunggongvirae</taxon>
        <taxon>Uroviricota</taxon>
        <taxon>Caudoviricetes</taxon>
        <taxon>Schitoviridae</taxon>
        <taxon>Rothmandenesvirinae</taxon>
        <taxon>Dongdastvirus</taxon>
        <taxon>Dongdastvirus Axy04</taxon>
    </lineage>
</organism>
<proteinExistence type="predicted"/>
<dbReference type="SUPFAM" id="SSF53098">
    <property type="entry name" value="Ribonuclease H-like"/>
    <property type="match status" value="1"/>
</dbReference>
<dbReference type="InterPro" id="IPR012337">
    <property type="entry name" value="RNaseH-like_sf"/>
</dbReference>